<gene>
    <name evidence="5" type="ORF">ASUIS_2581</name>
</gene>
<dbReference type="CDD" id="cd00130">
    <property type="entry name" value="PAS"/>
    <property type="match status" value="2"/>
</dbReference>
<evidence type="ECO:0000259" key="2">
    <source>
        <dbReference type="PROSITE" id="PS50113"/>
    </source>
</evidence>
<proteinExistence type="predicted"/>
<dbReference type="SMART" id="SM00091">
    <property type="entry name" value="PAS"/>
    <property type="match status" value="2"/>
</dbReference>
<dbReference type="InterPro" id="IPR013767">
    <property type="entry name" value="PAS_fold"/>
</dbReference>
<dbReference type="InterPro" id="IPR013702">
    <property type="entry name" value="FIST_domain_N"/>
</dbReference>
<dbReference type="Proteomes" id="UP000263040">
    <property type="component" value="Chromosome"/>
</dbReference>
<dbReference type="InterPro" id="IPR037522">
    <property type="entry name" value="HD_GYP_dom"/>
</dbReference>
<dbReference type="PROSITE" id="PS51832">
    <property type="entry name" value="HD_GYP"/>
    <property type="match status" value="1"/>
</dbReference>
<dbReference type="PROSITE" id="PS50113">
    <property type="entry name" value="PAC"/>
    <property type="match status" value="1"/>
</dbReference>
<dbReference type="Pfam" id="PF08495">
    <property type="entry name" value="FIST"/>
    <property type="match status" value="1"/>
</dbReference>
<evidence type="ECO:0000313" key="6">
    <source>
        <dbReference type="Proteomes" id="UP000263040"/>
    </source>
</evidence>
<sequence>MFTINHKFENKQKLENFIFENKIRNSNNLLIQIFYSENELETIKEIKNLLQKSLYNSAIIGASTEGVISNGETIDNEIIISFSIFEASNTISKGYKDSNISDIIIDLSKNLIQNNTKLLIIITNLFTFDASTLLKEINKIHPTIVVVGGNAGNYYPNKRCDIFSNQTEDCDLVFVAINSDILDVQTNYLFNWEPIGKEMLITKAINSTVYTIDNKRAIDVYKEYLGDNIADNLIEYGGEFPLIYEENKVHIARALIAYDEKEGSINFAGEIKQNEKVKFGFANIDSIKEQNKQELISKYHNVQESVFIYSCAARRQMTGSFFNKEIKMLNNLGTTFGFIAYGEFFHNKDEFSNNLLNITTTFVTLNENIQKEKLKFEDDDILASKKDIKLNALTKLIKKTSEKLDENNYYLKQFKNIVSESSIYSTADETGKITYINKNFEKVSGYKQQELIGKNHNIIRHKDNDKNKYTELWDTIQSGKIWHGLIKNRKKDGSAYHVLSDIAPIYYKNGEFREFLGIRHDVTELEEYKILLKYELDNTSKTLDDNLNYTKQYENAVNTSVAIIKIDTNNTITYANNKFLKLSEYDKDEIIGMNWEKLIDPKHQQNGDCEKISKQLKDGKNTSNILHNISKKGKVFITRTNFYPIIRKNKIIEYINVLNDLTDIINLNEEIINTQKEVVFTMGAIGETRSQETGLHVKRVAEYSYILAILYGLDEKEANLLRQASPMHDIGKVGIPDNILNKPGKLTPEEFEIMKSHAQLGYEMLKHSKRDILKASAIVAREHHEKWDGSGYPRGLSGENIHIYGRITAIADVFDALAHDRVYKKAWNLEEIYDLLKEEKGKHFDPKLIDIFFNNLDKFLKIKELLND</sequence>
<evidence type="ECO:0000259" key="1">
    <source>
        <dbReference type="PROSITE" id="PS50112"/>
    </source>
</evidence>
<accession>A0AAD0WRP1</accession>
<dbReference type="InterPro" id="IPR003607">
    <property type="entry name" value="HD/PDEase_dom"/>
</dbReference>
<dbReference type="SMART" id="SM01204">
    <property type="entry name" value="FIST_C"/>
    <property type="match status" value="1"/>
</dbReference>
<dbReference type="PANTHER" id="PTHR45228:SF9">
    <property type="entry name" value="3'3'-CGAMP-SPECIFIC PHOSPHODIESTERASE 2"/>
    <property type="match status" value="1"/>
</dbReference>
<dbReference type="GO" id="GO:0006355">
    <property type="term" value="P:regulation of DNA-templated transcription"/>
    <property type="evidence" value="ECO:0007669"/>
    <property type="project" value="InterPro"/>
</dbReference>
<feature type="domain" description="HD-GYP" evidence="4">
    <location>
        <begin position="671"/>
        <end position="868"/>
    </location>
</feature>
<dbReference type="InterPro" id="IPR052020">
    <property type="entry name" value="Cyclic_di-GMP/3'3'-cGAMP_PDE"/>
</dbReference>
<dbReference type="SMART" id="SM00086">
    <property type="entry name" value="PAC"/>
    <property type="match status" value="2"/>
</dbReference>
<evidence type="ECO:0000259" key="3">
    <source>
        <dbReference type="PROSITE" id="PS51831"/>
    </source>
</evidence>
<feature type="domain" description="PAC" evidence="2">
    <location>
        <begin position="482"/>
        <end position="534"/>
    </location>
</feature>
<dbReference type="PROSITE" id="PS50112">
    <property type="entry name" value="PAS"/>
    <property type="match status" value="2"/>
</dbReference>
<dbReference type="Pfam" id="PF13426">
    <property type="entry name" value="PAS_9"/>
    <property type="match status" value="1"/>
</dbReference>
<feature type="domain" description="PAS" evidence="1">
    <location>
        <begin position="428"/>
        <end position="479"/>
    </location>
</feature>
<dbReference type="NCBIfam" id="TIGR00229">
    <property type="entry name" value="sensory_box"/>
    <property type="match status" value="2"/>
</dbReference>
<dbReference type="PANTHER" id="PTHR45228">
    <property type="entry name" value="CYCLIC DI-GMP PHOSPHODIESTERASE TM_0186-RELATED"/>
    <property type="match status" value="1"/>
</dbReference>
<dbReference type="InterPro" id="IPR006674">
    <property type="entry name" value="HD_domain"/>
</dbReference>
<dbReference type="CDD" id="cd00077">
    <property type="entry name" value="HDc"/>
    <property type="match status" value="1"/>
</dbReference>
<dbReference type="EMBL" id="CP032100">
    <property type="protein sequence ID" value="AXX90989.1"/>
    <property type="molecule type" value="Genomic_DNA"/>
</dbReference>
<dbReference type="InterPro" id="IPR035965">
    <property type="entry name" value="PAS-like_dom_sf"/>
</dbReference>
<dbReference type="SUPFAM" id="SSF109604">
    <property type="entry name" value="HD-domain/PDEase-like"/>
    <property type="match status" value="1"/>
</dbReference>
<dbReference type="InterPro" id="IPR000700">
    <property type="entry name" value="PAS-assoc_C"/>
</dbReference>
<evidence type="ECO:0000259" key="4">
    <source>
        <dbReference type="PROSITE" id="PS51832"/>
    </source>
</evidence>
<dbReference type="InterPro" id="IPR001610">
    <property type="entry name" value="PAC"/>
</dbReference>
<organism evidence="5 6">
    <name type="scientific">Arcobacter suis CECT 7833</name>
    <dbReference type="NCBI Taxonomy" id="663365"/>
    <lineage>
        <taxon>Bacteria</taxon>
        <taxon>Pseudomonadati</taxon>
        <taxon>Campylobacterota</taxon>
        <taxon>Epsilonproteobacteria</taxon>
        <taxon>Campylobacterales</taxon>
        <taxon>Arcobacteraceae</taxon>
        <taxon>Arcobacter</taxon>
    </lineage>
</organism>
<feature type="domain" description="PAS" evidence="1">
    <location>
        <begin position="549"/>
        <end position="602"/>
    </location>
</feature>
<dbReference type="KEGG" id="asui:ASUIS_2581"/>
<name>A0AAD0WRP1_9BACT</name>
<dbReference type="InterPro" id="IPR019494">
    <property type="entry name" value="FIST_C"/>
</dbReference>
<dbReference type="PROSITE" id="PS51831">
    <property type="entry name" value="HD"/>
    <property type="match status" value="1"/>
</dbReference>
<dbReference type="SMART" id="SM00897">
    <property type="entry name" value="FIST"/>
    <property type="match status" value="1"/>
</dbReference>
<dbReference type="Gene3D" id="3.30.450.20">
    <property type="entry name" value="PAS domain"/>
    <property type="match status" value="2"/>
</dbReference>
<dbReference type="RefSeq" id="WP_118887548.1">
    <property type="nucleotide sequence ID" value="NZ_CP032100.1"/>
</dbReference>
<dbReference type="AlphaFoldDB" id="A0AAD0WRP1"/>
<protein>
    <submittedName>
        <fullName evidence="5">Response regulator c-di-GMP phosphodiesterase, RpfG family</fullName>
    </submittedName>
</protein>
<keyword evidence="6" id="KW-1185">Reference proteome</keyword>
<dbReference type="InterPro" id="IPR000014">
    <property type="entry name" value="PAS"/>
</dbReference>
<feature type="domain" description="HD" evidence="3">
    <location>
        <begin position="693"/>
        <end position="817"/>
    </location>
</feature>
<dbReference type="Pfam" id="PF00989">
    <property type="entry name" value="PAS"/>
    <property type="match status" value="1"/>
</dbReference>
<dbReference type="Pfam" id="PF10442">
    <property type="entry name" value="FIST_C"/>
    <property type="match status" value="1"/>
</dbReference>
<dbReference type="SUPFAM" id="SSF55785">
    <property type="entry name" value="PYP-like sensor domain (PAS domain)"/>
    <property type="match status" value="2"/>
</dbReference>
<reference evidence="5 6" key="1">
    <citation type="submission" date="2018-08" db="EMBL/GenBank/DDBJ databases">
        <title>Complete genome of the Arcobacter suis type strain LMG 26152.</title>
        <authorList>
            <person name="Miller W.G."/>
            <person name="Yee E."/>
            <person name="Bono J.L."/>
        </authorList>
    </citation>
    <scope>NUCLEOTIDE SEQUENCE [LARGE SCALE GENOMIC DNA]</scope>
    <source>
        <strain evidence="5 6">CECT 7833</strain>
    </source>
</reference>
<dbReference type="SMART" id="SM00471">
    <property type="entry name" value="HDc"/>
    <property type="match status" value="1"/>
</dbReference>
<dbReference type="Gene3D" id="1.10.3210.10">
    <property type="entry name" value="Hypothetical protein af1432"/>
    <property type="match status" value="1"/>
</dbReference>
<dbReference type="Pfam" id="PF13487">
    <property type="entry name" value="HD_5"/>
    <property type="match status" value="1"/>
</dbReference>
<evidence type="ECO:0000313" key="5">
    <source>
        <dbReference type="EMBL" id="AXX90989.1"/>
    </source>
</evidence>